<sequence>MEINPILETRKEELAFDDLDYYVIKKGLCTGCGTCAGICSHIEFEDNLPSVNKIYDPYCSSCIQFCPQFYTPFSKIEKTVFGTTRVDRNLGCYDHIVSARSTSDSILNVCQDGGVVSTISTYLLEAGIVDGIVMSGISKEDPLKPVPIVATMEKHVIDAAGSRYCVCPVVMGLREAFEKDIRKIAIVGTACQVQGIRKVELFSEDHYPFDIKAVIGVFCYENFLYDDLFKNFIEGELGIELKDVKAVKIRHNAFELHRTHEINSIPLKTVYKHVNGACTVCRDFTAELADISVGAIGSATGWNTVIVRSKRGKSLFEEVIDNNLLLLSDKVDIDNLTRMARYKKAHVEEISTEAAKFLRELGAGELEVQVYGLLLSLNAPRLETINEILHISSNEIEQALETLIERGWATRVTDPYTVSHIYLPEKPEIIINNGMKKVNNKLKQLKRSVLSELTSLYMRRISEIDALKEET</sequence>
<feature type="domain" description="4Fe-4S ferredoxin-type" evidence="1">
    <location>
        <begin position="20"/>
        <end position="47"/>
    </location>
</feature>
<dbReference type="SUPFAM" id="SSF46785">
    <property type="entry name" value="Winged helix' DNA-binding domain"/>
    <property type="match status" value="1"/>
</dbReference>
<evidence type="ECO:0000313" key="3">
    <source>
        <dbReference type="Proteomes" id="UP000639006"/>
    </source>
</evidence>
<dbReference type="GO" id="GO:0052592">
    <property type="term" value="F:oxidoreductase activity, acting on CH or CH2 groups, with an iron-sulfur protein as acceptor"/>
    <property type="evidence" value="ECO:0007669"/>
    <property type="project" value="TreeGrafter"/>
</dbReference>
<dbReference type="InterPro" id="IPR007516">
    <property type="entry name" value="Co_F420_Hydgase/DH_bsu_N"/>
</dbReference>
<dbReference type="Pfam" id="PF01978">
    <property type="entry name" value="TrmB"/>
    <property type="match status" value="1"/>
</dbReference>
<name>A0A811TD21_9EURY</name>
<evidence type="ECO:0000259" key="1">
    <source>
        <dbReference type="PROSITE" id="PS51379"/>
    </source>
</evidence>
<dbReference type="PANTHER" id="PTHR31332">
    <property type="entry name" value="7-HYDROXYMETHYL CHLOROPHYLL A REDUCTASE, CHLOROPLASTIC"/>
    <property type="match status" value="1"/>
</dbReference>
<dbReference type="Proteomes" id="UP000639006">
    <property type="component" value="Unassembled WGS sequence"/>
</dbReference>
<dbReference type="AlphaFoldDB" id="A0A811TD21"/>
<dbReference type="InterPro" id="IPR002831">
    <property type="entry name" value="Tscrpt_reg_TrmB_N"/>
</dbReference>
<dbReference type="PANTHER" id="PTHR31332:SF0">
    <property type="entry name" value="7-HYDROXYMETHYL CHLOROPHYLL A REDUCTASE, CHLOROPLASTIC"/>
    <property type="match status" value="1"/>
</dbReference>
<accession>A0A811TD21</accession>
<dbReference type="InterPro" id="IPR036388">
    <property type="entry name" value="WH-like_DNA-bd_sf"/>
</dbReference>
<dbReference type="InterPro" id="IPR036390">
    <property type="entry name" value="WH_DNA-bd_sf"/>
</dbReference>
<dbReference type="PROSITE" id="PS51379">
    <property type="entry name" value="4FE4S_FER_2"/>
    <property type="match status" value="1"/>
</dbReference>
<evidence type="ECO:0000313" key="2">
    <source>
        <dbReference type="EMBL" id="CAD6493562.1"/>
    </source>
</evidence>
<organism evidence="2 3">
    <name type="scientific">Candidatus Argoarchaeum ethanivorans</name>
    <dbReference type="NCBI Taxonomy" id="2608793"/>
    <lineage>
        <taxon>Archaea</taxon>
        <taxon>Methanobacteriati</taxon>
        <taxon>Methanobacteriota</taxon>
        <taxon>Stenosarchaea group</taxon>
        <taxon>Methanomicrobia</taxon>
        <taxon>Methanosarcinales</taxon>
        <taxon>Methanosarcinales incertae sedis</taxon>
        <taxon>GOM Arc I cluster</taxon>
        <taxon>Candidatus Argoarchaeum</taxon>
    </lineage>
</organism>
<dbReference type="InterPro" id="IPR017896">
    <property type="entry name" value="4Fe4S_Fe-S-bd"/>
</dbReference>
<dbReference type="InterPro" id="IPR007525">
    <property type="entry name" value="FrhB_FdhB_C"/>
</dbReference>
<dbReference type="Pfam" id="PF04422">
    <property type="entry name" value="FrhB_FdhB_N"/>
    <property type="match status" value="1"/>
</dbReference>
<comment type="caution">
    <text evidence="2">The sequence shown here is derived from an EMBL/GenBank/DDBJ whole genome shotgun (WGS) entry which is preliminary data.</text>
</comment>
<dbReference type="Gene3D" id="1.10.10.10">
    <property type="entry name" value="Winged helix-like DNA-binding domain superfamily/Winged helix DNA-binding domain"/>
    <property type="match status" value="1"/>
</dbReference>
<dbReference type="EMBL" id="CAJHIQ010000038">
    <property type="protein sequence ID" value="CAD6493562.1"/>
    <property type="molecule type" value="Genomic_DNA"/>
</dbReference>
<protein>
    <recommendedName>
        <fullName evidence="1">4Fe-4S ferredoxin-type domain-containing protein</fullName>
    </recommendedName>
</protein>
<gene>
    <name evidence="2" type="ORF">DIAAKJNI_00515</name>
</gene>
<proteinExistence type="predicted"/>
<dbReference type="InterPro" id="IPR045220">
    <property type="entry name" value="FRHB/FDHB/HCAR-like"/>
</dbReference>
<dbReference type="Gene3D" id="3.30.70.20">
    <property type="match status" value="1"/>
</dbReference>
<dbReference type="Pfam" id="PF04432">
    <property type="entry name" value="FrhB_FdhB_C"/>
    <property type="match status" value="1"/>
</dbReference>
<reference evidence="2" key="1">
    <citation type="submission" date="2020-10" db="EMBL/GenBank/DDBJ databases">
        <authorList>
            <person name="Hahn C.J."/>
            <person name="Laso-Perez R."/>
            <person name="Vulcano F."/>
            <person name="Vaziourakis K.-M."/>
            <person name="Stokke R."/>
            <person name="Steen I.H."/>
            <person name="Teske A."/>
            <person name="Boetius A."/>
            <person name="Liebeke M."/>
            <person name="Amann R."/>
            <person name="Knittel K."/>
        </authorList>
    </citation>
    <scope>NUCLEOTIDE SEQUENCE</scope>
    <source>
        <strain evidence="2">Gfbio:e3339647-f889-4370-9287-4fb5cb688e4c:AG392M11_GoMArc1</strain>
    </source>
</reference>